<keyword evidence="5" id="KW-0489">Methyltransferase</keyword>
<dbReference type="Pfam" id="PF21302">
    <property type="entry name" value="Zn_ribbon_RlmA"/>
    <property type="match status" value="1"/>
</dbReference>
<evidence type="ECO:0000313" key="6">
    <source>
        <dbReference type="Proteomes" id="UP000698173"/>
    </source>
</evidence>
<keyword evidence="5" id="KW-0808">Transferase</keyword>
<keyword evidence="1" id="KW-0479">Metal-binding</keyword>
<dbReference type="CDD" id="cd02440">
    <property type="entry name" value="AdoMet_MTases"/>
    <property type="match status" value="1"/>
</dbReference>
<dbReference type="InterPro" id="IPR048647">
    <property type="entry name" value="RlmA_N"/>
</dbReference>
<keyword evidence="2" id="KW-0949">S-adenosyl-L-methionine</keyword>
<comment type="caution">
    <text evidence="5">The sequence shown here is derived from an EMBL/GenBank/DDBJ whole genome shotgun (WGS) entry which is preliminary data.</text>
</comment>
<dbReference type="InterPro" id="IPR029063">
    <property type="entry name" value="SAM-dependent_MTases_sf"/>
</dbReference>
<accession>A0A921G2S4</accession>
<dbReference type="GO" id="GO:0008168">
    <property type="term" value="F:methyltransferase activity"/>
    <property type="evidence" value="ECO:0007669"/>
    <property type="project" value="UniProtKB-KW"/>
</dbReference>
<gene>
    <name evidence="5" type="ORF">K8V56_18105</name>
</gene>
<dbReference type="PANTHER" id="PTHR43460:SF1">
    <property type="entry name" value="METHYLTRANSFERASE TYPE 11 DOMAIN-CONTAINING PROTEIN"/>
    <property type="match status" value="1"/>
</dbReference>
<feature type="binding site" evidence="1">
    <location>
        <position position="34"/>
    </location>
    <ligand>
        <name>Zn(2+)</name>
        <dbReference type="ChEBI" id="CHEBI:29105"/>
    </ligand>
</feature>
<evidence type="ECO:0000259" key="4">
    <source>
        <dbReference type="Pfam" id="PF21302"/>
    </source>
</evidence>
<dbReference type="PIRSF" id="PIRSF018249">
    <property type="entry name" value="MyrA_prd"/>
    <property type="match status" value="1"/>
</dbReference>
<reference evidence="5" key="2">
    <citation type="submission" date="2021-09" db="EMBL/GenBank/DDBJ databases">
        <authorList>
            <person name="Gilroy R."/>
        </authorList>
    </citation>
    <scope>NUCLEOTIDE SEQUENCE</scope>
    <source>
        <strain evidence="5">CHK171-7178</strain>
    </source>
</reference>
<proteinExistence type="predicted"/>
<feature type="domain" description="23S rRNA (guanine(745)-N(1))-methyltransferase N-terminal" evidence="4">
    <location>
        <begin position="32"/>
        <end position="70"/>
    </location>
</feature>
<dbReference type="Proteomes" id="UP000698173">
    <property type="component" value="Unassembled WGS sequence"/>
</dbReference>
<dbReference type="AlphaFoldDB" id="A0A921G2S4"/>
<sequence length="301" mass="33157">TNRTTDDRSFQRMTISKKVINAQVMESNSHVFRCPICSSGMAMADKSQLVCLDNHSFDLSKNGYVNLAPQAHVTKYDKMLFEARKTVMSSGFFNPVLEYITAIASEHLEGREKAFILDAGCGEGTHLSAILSQLPGDTIGVGIDLAKEGITAASKEYPGSIWSVADLASCPFQANQFDVILNILSPANYAEFTRLLKSDGLFVKAVPESGYLKELRAIFYEEGERKDDSDPVVRFKEHFDSVTTKRLTYLFPLAPGLLAPLIRMTPLTWGAGNEKIEEALGTAIENITIDFTVITGVKRVD</sequence>
<dbReference type="SUPFAM" id="SSF53335">
    <property type="entry name" value="S-adenosyl-L-methionine-dependent methyltransferases"/>
    <property type="match status" value="1"/>
</dbReference>
<dbReference type="Pfam" id="PF13649">
    <property type="entry name" value="Methyltransf_25"/>
    <property type="match status" value="1"/>
</dbReference>
<dbReference type="GO" id="GO:0032259">
    <property type="term" value="P:methylation"/>
    <property type="evidence" value="ECO:0007669"/>
    <property type="project" value="UniProtKB-KW"/>
</dbReference>
<dbReference type="Gene3D" id="3.40.50.150">
    <property type="entry name" value="Vaccinia Virus protein VP39"/>
    <property type="match status" value="1"/>
</dbReference>
<feature type="non-terminal residue" evidence="5">
    <location>
        <position position="1"/>
    </location>
</feature>
<feature type="binding site" evidence="2">
    <location>
        <position position="93"/>
    </location>
    <ligand>
        <name>S-adenosyl-L-methionine</name>
        <dbReference type="ChEBI" id="CHEBI:59789"/>
    </ligand>
</feature>
<organism evidence="5 6">
    <name type="scientific">Sporosarcina psychrophila</name>
    <name type="common">Bacillus psychrophilus</name>
    <dbReference type="NCBI Taxonomy" id="1476"/>
    <lineage>
        <taxon>Bacteria</taxon>
        <taxon>Bacillati</taxon>
        <taxon>Bacillota</taxon>
        <taxon>Bacilli</taxon>
        <taxon>Bacillales</taxon>
        <taxon>Caryophanaceae</taxon>
        <taxon>Sporosarcina</taxon>
    </lineage>
</organism>
<evidence type="ECO:0000259" key="3">
    <source>
        <dbReference type="Pfam" id="PF13649"/>
    </source>
</evidence>
<feature type="binding site" evidence="1">
    <location>
        <position position="55"/>
    </location>
    <ligand>
        <name>Zn(2+)</name>
        <dbReference type="ChEBI" id="CHEBI:29105"/>
    </ligand>
</feature>
<dbReference type="PANTHER" id="PTHR43460">
    <property type="entry name" value="METHYLTRANSFERASE"/>
    <property type="match status" value="1"/>
</dbReference>
<feature type="binding site" evidence="1">
    <location>
        <position position="37"/>
    </location>
    <ligand>
        <name>Zn(2+)</name>
        <dbReference type="ChEBI" id="CHEBI:29105"/>
    </ligand>
</feature>
<feature type="binding site" evidence="1">
    <location>
        <position position="51"/>
    </location>
    <ligand>
        <name>Zn(2+)</name>
        <dbReference type="ChEBI" id="CHEBI:29105"/>
    </ligand>
</feature>
<name>A0A921G2S4_SPOPS</name>
<dbReference type="GO" id="GO:0046872">
    <property type="term" value="F:metal ion binding"/>
    <property type="evidence" value="ECO:0007669"/>
    <property type="project" value="UniProtKB-KW"/>
</dbReference>
<evidence type="ECO:0000256" key="1">
    <source>
        <dbReference type="PIRSR" id="PIRSR018249-1"/>
    </source>
</evidence>
<protein>
    <submittedName>
        <fullName evidence="5">Methyltransferase domain-containing protein</fullName>
    </submittedName>
</protein>
<dbReference type="InterPro" id="IPR016718">
    <property type="entry name" value="rRNA_m1G-MeTrfase_A_prd"/>
</dbReference>
<feature type="binding site" evidence="2">
    <location>
        <position position="211"/>
    </location>
    <ligand>
        <name>S-adenosyl-L-methionine</name>
        <dbReference type="ChEBI" id="CHEBI:59789"/>
    </ligand>
</feature>
<dbReference type="EMBL" id="DYWT01000276">
    <property type="protein sequence ID" value="HJF33682.1"/>
    <property type="molecule type" value="Genomic_DNA"/>
</dbReference>
<evidence type="ECO:0000256" key="2">
    <source>
        <dbReference type="PIRSR" id="PIRSR018249-2"/>
    </source>
</evidence>
<feature type="binding site" evidence="2">
    <location>
        <begin position="123"/>
        <end position="124"/>
    </location>
    <ligand>
        <name>S-adenosyl-L-methionine</name>
        <dbReference type="ChEBI" id="CHEBI:59789"/>
    </ligand>
</feature>
<reference evidence="5" key="1">
    <citation type="journal article" date="2021" name="PeerJ">
        <title>Extensive microbial diversity within the chicken gut microbiome revealed by metagenomics and culture.</title>
        <authorList>
            <person name="Gilroy R."/>
            <person name="Ravi A."/>
            <person name="Getino M."/>
            <person name="Pursley I."/>
            <person name="Horton D.L."/>
            <person name="Alikhan N.F."/>
            <person name="Baker D."/>
            <person name="Gharbi K."/>
            <person name="Hall N."/>
            <person name="Watson M."/>
            <person name="Adriaenssens E.M."/>
            <person name="Foster-Nyarko E."/>
            <person name="Jarju S."/>
            <person name="Secka A."/>
            <person name="Antonio M."/>
            <person name="Oren A."/>
            <person name="Chaudhuri R.R."/>
            <person name="La Ragione R."/>
            <person name="Hildebrand F."/>
            <person name="Pallen M.J."/>
        </authorList>
    </citation>
    <scope>NUCLEOTIDE SEQUENCE</scope>
    <source>
        <strain evidence="5">CHK171-7178</strain>
    </source>
</reference>
<dbReference type="InterPro" id="IPR052939">
    <property type="entry name" value="23S_rRNA_MeTrnsfrase_RlmA"/>
</dbReference>
<keyword evidence="1" id="KW-0862">Zinc</keyword>
<feature type="domain" description="Methyltransferase" evidence="3">
    <location>
        <begin position="116"/>
        <end position="200"/>
    </location>
</feature>
<evidence type="ECO:0000313" key="5">
    <source>
        <dbReference type="EMBL" id="HJF33682.1"/>
    </source>
</evidence>
<dbReference type="InterPro" id="IPR041698">
    <property type="entry name" value="Methyltransf_25"/>
</dbReference>